<organism evidence="3">
    <name type="scientific">Micromonas pusilla (strain CCMP1545)</name>
    <name type="common">Picoplanktonic green alga</name>
    <dbReference type="NCBI Taxonomy" id="564608"/>
    <lineage>
        <taxon>Eukaryota</taxon>
        <taxon>Viridiplantae</taxon>
        <taxon>Chlorophyta</taxon>
        <taxon>Mamiellophyceae</taxon>
        <taxon>Mamiellales</taxon>
        <taxon>Mamiellaceae</taxon>
        <taxon>Micromonas</taxon>
    </lineage>
</organism>
<dbReference type="AlphaFoldDB" id="C1NA00"/>
<evidence type="ECO:0000256" key="1">
    <source>
        <dbReference type="SAM" id="MobiDB-lite"/>
    </source>
</evidence>
<reference evidence="2 3" key="1">
    <citation type="journal article" date="2009" name="Science">
        <title>Green evolution and dynamic adaptations revealed by genomes of the marine picoeukaryotes Micromonas.</title>
        <authorList>
            <person name="Worden A.Z."/>
            <person name="Lee J.H."/>
            <person name="Mock T."/>
            <person name="Rouze P."/>
            <person name="Simmons M.P."/>
            <person name="Aerts A.L."/>
            <person name="Allen A.E."/>
            <person name="Cuvelier M.L."/>
            <person name="Derelle E."/>
            <person name="Everett M.V."/>
            <person name="Foulon E."/>
            <person name="Grimwood J."/>
            <person name="Gundlach H."/>
            <person name="Henrissat B."/>
            <person name="Napoli C."/>
            <person name="McDonald S.M."/>
            <person name="Parker M.S."/>
            <person name="Rombauts S."/>
            <person name="Salamov A."/>
            <person name="Von Dassow P."/>
            <person name="Badger J.H."/>
            <person name="Coutinho P.M."/>
            <person name="Demir E."/>
            <person name="Dubchak I."/>
            <person name="Gentemann C."/>
            <person name="Eikrem W."/>
            <person name="Gready J.E."/>
            <person name="John U."/>
            <person name="Lanier W."/>
            <person name="Lindquist E.A."/>
            <person name="Lucas S."/>
            <person name="Mayer K.F."/>
            <person name="Moreau H."/>
            <person name="Not F."/>
            <person name="Otillar R."/>
            <person name="Panaud O."/>
            <person name="Pangilinan J."/>
            <person name="Paulsen I."/>
            <person name="Piegu B."/>
            <person name="Poliakov A."/>
            <person name="Robbens S."/>
            <person name="Schmutz J."/>
            <person name="Toulza E."/>
            <person name="Wyss T."/>
            <person name="Zelensky A."/>
            <person name="Zhou K."/>
            <person name="Armbrust E.V."/>
            <person name="Bhattacharya D."/>
            <person name="Goodenough U.W."/>
            <person name="Van de Peer Y."/>
            <person name="Grigoriev I.V."/>
        </authorList>
    </citation>
    <scope>NUCLEOTIDE SEQUENCE [LARGE SCALE GENOMIC DNA]</scope>
    <source>
        <strain evidence="2 3">CCMP1545</strain>
    </source>
</reference>
<name>C1NA00_MICPC</name>
<dbReference type="OrthoDB" id="512787at2759"/>
<sequence length="272" mass="29194">MACVVASSPSRVVRRASSVVARDDRGRRRRRGMTAPAMPTSRCGLRDDASADAPHPNSAALLAPRRRSFAAAVAALAALLPLALPGRHAAALAAGGNDAVLAALRKKANDDLMGEDGAVVTRVNVALDELRRAQTLAAVGEYADARSMLRKGALRETRGDLERVATYLRVQRPTFAQFEGLAVTGGLDAFDDAMRARQTGVAAVTQRDVDLNAKAAVSALEEVAYILGKDKTYEEMRARLEAPVVKTEGGVLEERRDFDAEEVQMVREANRF</sequence>
<protein>
    <submittedName>
        <fullName evidence="2">Predicted protein</fullName>
    </submittedName>
</protein>
<evidence type="ECO:0000313" key="3">
    <source>
        <dbReference type="Proteomes" id="UP000001876"/>
    </source>
</evidence>
<dbReference type="RefSeq" id="XP_003064823.1">
    <property type="nucleotide sequence ID" value="XM_003064777.1"/>
</dbReference>
<dbReference type="GeneID" id="9690144"/>
<dbReference type="OMA" id="GSMRAME"/>
<accession>C1NA00</accession>
<feature type="region of interest" description="Disordered" evidence="1">
    <location>
        <begin position="16"/>
        <end position="57"/>
    </location>
</feature>
<evidence type="ECO:0000313" key="2">
    <source>
        <dbReference type="EMBL" id="EEH51157.1"/>
    </source>
</evidence>
<dbReference type="Proteomes" id="UP000001876">
    <property type="component" value="Unassembled WGS sequence"/>
</dbReference>
<keyword evidence="3" id="KW-1185">Reference proteome</keyword>
<dbReference type="KEGG" id="mpp:MICPUCDRAFT_43659"/>
<proteinExistence type="predicted"/>
<dbReference type="EMBL" id="GG663752">
    <property type="protein sequence ID" value="EEH51157.1"/>
    <property type="molecule type" value="Genomic_DNA"/>
</dbReference>
<gene>
    <name evidence="2" type="ORF">MICPUCDRAFT_43659</name>
</gene>